<dbReference type="PANTHER" id="PTHR36476:SF1">
    <property type="entry name" value="OREXIGENIC NEUROPEPTIDE QRFP"/>
    <property type="match status" value="1"/>
</dbReference>
<accession>A0A9F5IYY3</accession>
<dbReference type="OMA" id="TGREMSW"/>
<dbReference type="GeneID" id="112541998"/>
<dbReference type="KEGG" id="pbi:112541998"/>
<evidence type="ECO:0000256" key="1">
    <source>
        <dbReference type="ARBA" id="ARBA00004613"/>
    </source>
</evidence>
<comment type="subcellular location">
    <subcellularLocation>
        <location evidence="1">Secreted</location>
    </subcellularLocation>
</comment>
<evidence type="ECO:0000256" key="2">
    <source>
        <dbReference type="ARBA" id="ARBA00005516"/>
    </source>
</evidence>
<evidence type="ECO:0000256" key="4">
    <source>
        <dbReference type="ARBA" id="ARBA00022815"/>
    </source>
</evidence>
<keyword evidence="7" id="KW-1185">Reference proteome</keyword>
<dbReference type="RefSeq" id="XP_025029402.1">
    <property type="nucleotide sequence ID" value="XM_025173634.1"/>
</dbReference>
<sequence>MKIPSHISCLLLLSFGTCFPANSIQVPANPGEEVVQKDPGLWETPSLKWRRSPMDLSSLFSIAKELQSFGKEKAGIQFRFGRRDMDENPNAVKDLLEEGGEKGASSLEALAEELNGYYNGKKAGFSIWFGRRKREAFCSKGTLLGAPKL</sequence>
<keyword evidence="3" id="KW-0964">Secreted</keyword>
<dbReference type="Pfam" id="PF11109">
    <property type="entry name" value="RFamide_26RFa"/>
    <property type="match status" value="1"/>
</dbReference>
<feature type="chain" id="PRO_5039899717" evidence="6">
    <location>
        <begin position="24"/>
        <end position="149"/>
    </location>
</feature>
<dbReference type="OrthoDB" id="9831857at2759"/>
<dbReference type="GO" id="GO:0005184">
    <property type="term" value="F:neuropeptide hormone activity"/>
    <property type="evidence" value="ECO:0007669"/>
    <property type="project" value="TreeGrafter"/>
</dbReference>
<feature type="signal peptide" evidence="6">
    <location>
        <begin position="1"/>
        <end position="23"/>
    </location>
</feature>
<keyword evidence="4" id="KW-0027">Amidation</keyword>
<dbReference type="PANTHER" id="PTHR36476">
    <property type="entry name" value="OREXIGENIC NEUROPEPTIDE QRFP"/>
    <property type="match status" value="1"/>
</dbReference>
<evidence type="ECO:0000256" key="6">
    <source>
        <dbReference type="SAM" id="SignalP"/>
    </source>
</evidence>
<dbReference type="CTD" id="347148"/>
<dbReference type="InterPro" id="IPR024565">
    <property type="entry name" value="P518"/>
</dbReference>
<reference evidence="8" key="1">
    <citation type="submission" date="2025-08" db="UniProtKB">
        <authorList>
            <consortium name="RefSeq"/>
        </authorList>
    </citation>
    <scope>IDENTIFICATION</scope>
    <source>
        <tissue evidence="8">Liver</tissue>
    </source>
</reference>
<evidence type="ECO:0000313" key="8">
    <source>
        <dbReference type="RefSeq" id="XP_025029402.1"/>
    </source>
</evidence>
<evidence type="ECO:0000313" key="7">
    <source>
        <dbReference type="Proteomes" id="UP000695026"/>
    </source>
</evidence>
<gene>
    <name evidence="8" type="primary">QRFP</name>
</gene>
<evidence type="ECO:0000256" key="5">
    <source>
        <dbReference type="ARBA" id="ARBA00023320"/>
    </source>
</evidence>
<dbReference type="GO" id="GO:0005576">
    <property type="term" value="C:extracellular region"/>
    <property type="evidence" value="ECO:0007669"/>
    <property type="project" value="UniProtKB-SubCell"/>
</dbReference>
<name>A0A9F5IYY3_PYTBI</name>
<evidence type="ECO:0000256" key="3">
    <source>
        <dbReference type="ARBA" id="ARBA00022525"/>
    </source>
</evidence>
<protein>
    <submittedName>
        <fullName evidence="8">Orexigenic neuropeptide QRFP</fullName>
    </submittedName>
</protein>
<comment type="similarity">
    <text evidence="2">Belongs to the RFamide neuropeptide family.</text>
</comment>
<proteinExistence type="inferred from homology"/>
<dbReference type="Proteomes" id="UP000695026">
    <property type="component" value="Unplaced"/>
</dbReference>
<keyword evidence="5 8" id="KW-0527">Neuropeptide</keyword>
<dbReference type="GO" id="GO:0007218">
    <property type="term" value="P:neuropeptide signaling pathway"/>
    <property type="evidence" value="ECO:0007669"/>
    <property type="project" value="UniProtKB-KW"/>
</dbReference>
<organism evidence="7 8">
    <name type="scientific">Python bivittatus</name>
    <name type="common">Burmese python</name>
    <name type="synonym">Python molurus bivittatus</name>
    <dbReference type="NCBI Taxonomy" id="176946"/>
    <lineage>
        <taxon>Eukaryota</taxon>
        <taxon>Metazoa</taxon>
        <taxon>Chordata</taxon>
        <taxon>Craniata</taxon>
        <taxon>Vertebrata</taxon>
        <taxon>Euteleostomi</taxon>
        <taxon>Lepidosauria</taxon>
        <taxon>Squamata</taxon>
        <taxon>Bifurcata</taxon>
        <taxon>Unidentata</taxon>
        <taxon>Episquamata</taxon>
        <taxon>Toxicofera</taxon>
        <taxon>Serpentes</taxon>
        <taxon>Henophidia</taxon>
        <taxon>Pythonidae</taxon>
        <taxon>Python</taxon>
    </lineage>
</organism>
<dbReference type="AlphaFoldDB" id="A0A9F5IYY3"/>
<dbReference type="GO" id="GO:0031854">
    <property type="term" value="F:orexigenic neuropeptide QRFP receptor binding"/>
    <property type="evidence" value="ECO:0007669"/>
    <property type="project" value="InterPro"/>
</dbReference>
<keyword evidence="6" id="KW-0732">Signal</keyword>